<dbReference type="Proteomes" id="UP000712080">
    <property type="component" value="Unassembled WGS sequence"/>
</dbReference>
<comment type="caution">
    <text evidence="1">The sequence shown here is derived from an EMBL/GenBank/DDBJ whole genome shotgun (WGS) entry which is preliminary data.</text>
</comment>
<dbReference type="InterPro" id="IPR031325">
    <property type="entry name" value="RHS_repeat"/>
</dbReference>
<keyword evidence="2" id="KW-1185">Reference proteome</keyword>
<proteinExistence type="predicted"/>
<name>A0A972JG55_9FLAO</name>
<protein>
    <submittedName>
        <fullName evidence="1">RHS repeat protein</fullName>
    </submittedName>
</protein>
<dbReference type="Gene3D" id="2.180.10.10">
    <property type="entry name" value="RHS repeat-associated core"/>
    <property type="match status" value="1"/>
</dbReference>
<dbReference type="AlphaFoldDB" id="A0A972JG55"/>
<dbReference type="Pfam" id="PF05593">
    <property type="entry name" value="RHS_repeat"/>
    <property type="match status" value="1"/>
</dbReference>
<accession>A0A972JG55</accession>
<evidence type="ECO:0000313" key="1">
    <source>
        <dbReference type="EMBL" id="NMH26505.1"/>
    </source>
</evidence>
<dbReference type="EMBL" id="JAAMPU010000087">
    <property type="protein sequence ID" value="NMH26505.1"/>
    <property type="molecule type" value="Genomic_DNA"/>
</dbReference>
<sequence>MYRIFSIIVILVNFMPGCGYAQHQEISIPSPEATAVFKNSEIPTSLYNGLPTIDIPLLEIESGGVKVPISVSYHARGVLVAEVASRVGTGWNLNCGGMVMHQKRGLSPVPDRKYYNLDKWCPDYPAFYSDVDKRMTAAANQDVNGVMECDMVSDQYSFSINGMSGKFIWDEIGEKWVIQKYGNYSIVPPYVNILSGNITPGVFKDGSGNTYMIGENNKADVEIGMEDYVVHTDGDYDVLPPSPHASISSWPLTKIITKTKDTIYFNYSSEHSYYIRRTSDTDALSSTQPTYSTATNLHSTQQRLDSITYPQGKVRFIYSSTPREDLQNSQSLERIIYEDINNNVIKKILFTYEYQESEDDGNINFRLVNDTYAYKRLFLKSIQVLGAHDEALPPYEFTYSETQLPSRHSNAVDVWGYYNGKNNGKFLESWKDRSVDEDKSLAGLLTEIKKPEGGKTVFTYEHNRVVNPFPDTVDIGDSNPSVHYEVSLSTIQHTMNDTLTGNPIYDGFKYRKTFNVGPFVRGSKCKYKLWGAGVGNCPALPPDAPAESSTCFFSFALYKFDNYTNDYEYFTPLRRGEDIPVHLEPGNYMFVATPLITNHNPLDSDEFFLLHLSWFEEDTELVPPLLVNINDNCIGEDYTGTTLVYGPGKRIKKIEYFDSDNSNAASFKTYEYKRPYGQPSGFILGLANVRPIQTFDLNGQTATLQTVATSVYTQLSGYQSNCVGYDYVTEYFGDHSNNLGRVDYQYSMVFDSGRYYEFPFHPSTDNEWLRGKELKVTYYKKVADSLQIIKTIENKYLLGGVSNLFCDNPFVKPPIYKNLTEDIPSQGGHLNNRRIYNIPQSIPGLPGDEGGGPSGLRYMTYYLTGGTFDLESSITTDYFDDNSSIITSTQFEYDYDHHYNMASKSIINSSGQSVKTKYFYPGNDDILSTEIDNCTELVQESMLDVPLRTQEFRDATLLSQQDVEYEEWTGQNGDYYAPKQVRSKKGSSPYGIEPKFEYVSYDLWGNPTEMKVSNGKSISYIWGKQHSLVLAKIENISITQIPATLISSIQAASDSGNENNLIIALNNLRADASMADSMVTTYTYTQFSTIASITDPKGLKISYHYDSFGRLVSVKDANGKLLTETQYHYKLQP</sequence>
<gene>
    <name evidence="1" type="ORF">G6047_00540</name>
</gene>
<organism evidence="1 2">
    <name type="scientific">Flavobacterium silvaticum</name>
    <dbReference type="NCBI Taxonomy" id="1852020"/>
    <lineage>
        <taxon>Bacteria</taxon>
        <taxon>Pseudomonadati</taxon>
        <taxon>Bacteroidota</taxon>
        <taxon>Flavobacteriia</taxon>
        <taxon>Flavobacteriales</taxon>
        <taxon>Flavobacteriaceae</taxon>
        <taxon>Flavobacterium</taxon>
    </lineage>
</organism>
<reference evidence="1" key="1">
    <citation type="submission" date="2020-02" db="EMBL/GenBank/DDBJ databases">
        <title>Flavobacterium sp. genome.</title>
        <authorList>
            <person name="Jung H.S."/>
            <person name="Baek J.H."/>
            <person name="Jeon C.O."/>
        </authorList>
    </citation>
    <scope>NUCLEOTIDE SEQUENCE</scope>
    <source>
        <strain evidence="1">SE-s28</strain>
    </source>
</reference>
<evidence type="ECO:0000313" key="2">
    <source>
        <dbReference type="Proteomes" id="UP000712080"/>
    </source>
</evidence>
<dbReference type="RefSeq" id="WP_169525384.1">
    <property type="nucleotide sequence ID" value="NZ_JAAMPU010000087.1"/>
</dbReference>